<organism evidence="11 12">
    <name type="scientific">Conidiobolus coronatus (strain ATCC 28846 / CBS 209.66 / NRRL 28638)</name>
    <name type="common">Delacroixia coronata</name>
    <dbReference type="NCBI Taxonomy" id="796925"/>
    <lineage>
        <taxon>Eukaryota</taxon>
        <taxon>Fungi</taxon>
        <taxon>Fungi incertae sedis</taxon>
        <taxon>Zoopagomycota</taxon>
        <taxon>Entomophthoromycotina</taxon>
        <taxon>Entomophthoromycetes</taxon>
        <taxon>Entomophthorales</taxon>
        <taxon>Ancylistaceae</taxon>
        <taxon>Conidiobolus</taxon>
    </lineage>
</organism>
<dbReference type="Proteomes" id="UP000070444">
    <property type="component" value="Unassembled WGS sequence"/>
</dbReference>
<evidence type="ECO:0000256" key="7">
    <source>
        <dbReference type="ARBA" id="ARBA00023170"/>
    </source>
</evidence>
<keyword evidence="12" id="KW-1185">Reference proteome</keyword>
<feature type="transmembrane region" description="Helical" evidence="9">
    <location>
        <begin position="41"/>
        <end position="64"/>
    </location>
</feature>
<name>A0A137P2A8_CONC2</name>
<feature type="transmembrane region" description="Helical" evidence="9">
    <location>
        <begin position="76"/>
        <end position="97"/>
    </location>
</feature>
<dbReference type="GO" id="GO:0005886">
    <property type="term" value="C:plasma membrane"/>
    <property type="evidence" value="ECO:0007669"/>
    <property type="project" value="UniProtKB-SubCell"/>
</dbReference>
<dbReference type="PROSITE" id="PS50262">
    <property type="entry name" value="G_PROTEIN_RECEP_F1_2"/>
    <property type="match status" value="1"/>
</dbReference>
<feature type="transmembrane region" description="Helical" evidence="9">
    <location>
        <begin position="7"/>
        <end position="29"/>
    </location>
</feature>
<evidence type="ECO:0000256" key="3">
    <source>
        <dbReference type="ARBA" id="ARBA00022692"/>
    </source>
</evidence>
<dbReference type="Gene3D" id="1.20.1070.10">
    <property type="entry name" value="Rhodopsin 7-helix transmembrane proteins"/>
    <property type="match status" value="1"/>
</dbReference>
<evidence type="ECO:0000256" key="1">
    <source>
        <dbReference type="ARBA" id="ARBA00004651"/>
    </source>
</evidence>
<keyword evidence="4 9" id="KW-1133">Transmembrane helix</keyword>
<keyword evidence="7 11" id="KW-0675">Receptor</keyword>
<dbReference type="OrthoDB" id="6142583at2759"/>
<feature type="transmembrane region" description="Helical" evidence="9">
    <location>
        <begin position="187"/>
        <end position="210"/>
    </location>
</feature>
<dbReference type="SUPFAM" id="SSF81321">
    <property type="entry name" value="Family A G protein-coupled receptor-like"/>
    <property type="match status" value="1"/>
</dbReference>
<evidence type="ECO:0000256" key="4">
    <source>
        <dbReference type="ARBA" id="ARBA00022989"/>
    </source>
</evidence>
<reference evidence="11 12" key="1">
    <citation type="journal article" date="2015" name="Genome Biol. Evol.">
        <title>Phylogenomic analyses indicate that early fungi evolved digesting cell walls of algal ancestors of land plants.</title>
        <authorList>
            <person name="Chang Y."/>
            <person name="Wang S."/>
            <person name="Sekimoto S."/>
            <person name="Aerts A.L."/>
            <person name="Choi C."/>
            <person name="Clum A."/>
            <person name="LaButti K.M."/>
            <person name="Lindquist E.A."/>
            <person name="Yee Ngan C."/>
            <person name="Ohm R.A."/>
            <person name="Salamov A.A."/>
            <person name="Grigoriev I.V."/>
            <person name="Spatafora J.W."/>
            <person name="Berbee M.L."/>
        </authorList>
    </citation>
    <scope>NUCLEOTIDE SEQUENCE [LARGE SCALE GENOMIC DNA]</scope>
    <source>
        <strain evidence="11 12">NRRL 28638</strain>
    </source>
</reference>
<feature type="transmembrane region" description="Helical" evidence="9">
    <location>
        <begin position="222"/>
        <end position="242"/>
    </location>
</feature>
<evidence type="ECO:0000256" key="2">
    <source>
        <dbReference type="ARBA" id="ARBA00022475"/>
    </source>
</evidence>
<dbReference type="Pfam" id="PF00001">
    <property type="entry name" value="7tm_1"/>
    <property type="match status" value="1"/>
</dbReference>
<evidence type="ECO:0000256" key="9">
    <source>
        <dbReference type="SAM" id="Phobius"/>
    </source>
</evidence>
<dbReference type="AlphaFoldDB" id="A0A137P2A8"/>
<sequence length="276" mass="31682">MLILFDICVSLSLILVMITSVGTNFKVYMLPGYEWFCQVQVVFAIGFIHSSLYTVAVIASERFLLICKQINISDWIWWLILLLNISTTWVLCILTAVKSEFLMMPLGGYCFILWENLLGKICIIVFGTQGVLSILVLIFCYLGIIWTRYKSIRELNSVGSNCSDLTNVQQEIYLTRKKQAKGTLTKSLIQIILYFLCFLPEVLAFFYEIITQRNRPLIWDAISLVAVSCAALNNCIVILVIYPNYRDDLLYFYYLKANNNSKNNRNSADLEKSNNS</sequence>
<evidence type="ECO:0000256" key="5">
    <source>
        <dbReference type="ARBA" id="ARBA00023040"/>
    </source>
</evidence>
<dbReference type="InterPro" id="IPR017452">
    <property type="entry name" value="GPCR_Rhodpsn_7TM"/>
</dbReference>
<keyword evidence="3 9" id="KW-0812">Transmembrane</keyword>
<keyword evidence="5" id="KW-0297">G-protein coupled receptor</keyword>
<dbReference type="GO" id="GO:0004930">
    <property type="term" value="F:G protein-coupled receptor activity"/>
    <property type="evidence" value="ECO:0007669"/>
    <property type="project" value="UniProtKB-KW"/>
</dbReference>
<evidence type="ECO:0000256" key="8">
    <source>
        <dbReference type="ARBA" id="ARBA00023224"/>
    </source>
</evidence>
<keyword evidence="8" id="KW-0807">Transducer</keyword>
<proteinExistence type="predicted"/>
<accession>A0A137P2A8</accession>
<feature type="transmembrane region" description="Helical" evidence="9">
    <location>
        <begin position="117"/>
        <end position="144"/>
    </location>
</feature>
<evidence type="ECO:0000313" key="12">
    <source>
        <dbReference type="Proteomes" id="UP000070444"/>
    </source>
</evidence>
<dbReference type="EMBL" id="KQ964551">
    <property type="protein sequence ID" value="KXN69014.1"/>
    <property type="molecule type" value="Genomic_DNA"/>
</dbReference>
<dbReference type="PROSITE" id="PS00237">
    <property type="entry name" value="G_PROTEIN_RECEP_F1_1"/>
    <property type="match status" value="1"/>
</dbReference>
<dbReference type="CDD" id="cd00637">
    <property type="entry name" value="7tm_classA_rhodopsin-like"/>
    <property type="match status" value="1"/>
</dbReference>
<protein>
    <submittedName>
        <fullName evidence="11">Family A G protein-coupled receptor-like protein</fullName>
    </submittedName>
</protein>
<evidence type="ECO:0000313" key="11">
    <source>
        <dbReference type="EMBL" id="KXN69014.1"/>
    </source>
</evidence>
<feature type="domain" description="G-protein coupled receptors family 1 profile" evidence="10">
    <location>
        <begin position="1"/>
        <end position="241"/>
    </location>
</feature>
<dbReference type="PANTHER" id="PTHR24228">
    <property type="entry name" value="B2 BRADYKININ RECEPTOR/ANGIOTENSIN II RECEPTOR"/>
    <property type="match status" value="1"/>
</dbReference>
<gene>
    <name evidence="11" type="ORF">CONCODRAFT_71793</name>
</gene>
<evidence type="ECO:0000259" key="10">
    <source>
        <dbReference type="PROSITE" id="PS50262"/>
    </source>
</evidence>
<evidence type="ECO:0000256" key="6">
    <source>
        <dbReference type="ARBA" id="ARBA00023136"/>
    </source>
</evidence>
<keyword evidence="6 9" id="KW-0472">Membrane</keyword>
<keyword evidence="2" id="KW-1003">Cell membrane</keyword>
<dbReference type="InterPro" id="IPR000276">
    <property type="entry name" value="GPCR_Rhodpsn"/>
</dbReference>
<dbReference type="PANTHER" id="PTHR24228:SF59">
    <property type="entry name" value="NEUROPEPTIDE RECEPTOR 15"/>
    <property type="match status" value="1"/>
</dbReference>
<comment type="subcellular location">
    <subcellularLocation>
        <location evidence="1">Cell membrane</location>
        <topology evidence="1">Multi-pass membrane protein</topology>
    </subcellularLocation>
</comment>